<evidence type="ECO:0000256" key="2">
    <source>
        <dbReference type="ARBA" id="ARBA00023157"/>
    </source>
</evidence>
<feature type="region of interest" description="Disordered" evidence="3">
    <location>
        <begin position="215"/>
        <end position="256"/>
    </location>
</feature>
<dbReference type="Proteomes" id="UP000664169">
    <property type="component" value="Unassembled WGS sequence"/>
</dbReference>
<name>A0A8H3FPD3_9LECA</name>
<dbReference type="InterPro" id="IPR003609">
    <property type="entry name" value="Pan_app"/>
</dbReference>
<feature type="domain" description="Apple" evidence="6">
    <location>
        <begin position="43"/>
        <end position="86"/>
    </location>
</feature>
<dbReference type="AlphaFoldDB" id="A0A8H3FPD3"/>
<dbReference type="GO" id="GO:0006508">
    <property type="term" value="P:proteolysis"/>
    <property type="evidence" value="ECO:0007669"/>
    <property type="project" value="InterPro"/>
</dbReference>
<evidence type="ECO:0000259" key="6">
    <source>
        <dbReference type="Pfam" id="PF14295"/>
    </source>
</evidence>
<organism evidence="7 8">
    <name type="scientific">Gomphillus americanus</name>
    <dbReference type="NCBI Taxonomy" id="1940652"/>
    <lineage>
        <taxon>Eukaryota</taxon>
        <taxon>Fungi</taxon>
        <taxon>Dikarya</taxon>
        <taxon>Ascomycota</taxon>
        <taxon>Pezizomycotina</taxon>
        <taxon>Lecanoromycetes</taxon>
        <taxon>OSLEUM clade</taxon>
        <taxon>Ostropomycetidae</taxon>
        <taxon>Ostropales</taxon>
        <taxon>Graphidaceae</taxon>
        <taxon>Gomphilloideae</taxon>
        <taxon>Gomphillus</taxon>
    </lineage>
</organism>
<dbReference type="Pfam" id="PF00024">
    <property type="entry name" value="PAN_1"/>
    <property type="match status" value="1"/>
</dbReference>
<dbReference type="Gene3D" id="3.50.4.10">
    <property type="entry name" value="Hepatocyte Growth Factor"/>
    <property type="match status" value="2"/>
</dbReference>
<reference evidence="7" key="1">
    <citation type="submission" date="2021-03" db="EMBL/GenBank/DDBJ databases">
        <authorList>
            <person name="Tagirdzhanova G."/>
        </authorList>
    </citation>
    <scope>NUCLEOTIDE SEQUENCE</scope>
</reference>
<dbReference type="SUPFAM" id="SSF57414">
    <property type="entry name" value="Hairpin loop containing domain-like"/>
    <property type="match status" value="1"/>
</dbReference>
<evidence type="ECO:0000313" key="8">
    <source>
        <dbReference type="Proteomes" id="UP000664169"/>
    </source>
</evidence>
<evidence type="ECO:0000256" key="1">
    <source>
        <dbReference type="ARBA" id="ARBA00022737"/>
    </source>
</evidence>
<dbReference type="OrthoDB" id="160645at2759"/>
<dbReference type="Pfam" id="PF14295">
    <property type="entry name" value="PAN_4"/>
    <property type="match status" value="1"/>
</dbReference>
<keyword evidence="8" id="KW-1185">Reference proteome</keyword>
<keyword evidence="1" id="KW-0677">Repeat</keyword>
<evidence type="ECO:0000313" key="7">
    <source>
        <dbReference type="EMBL" id="CAF9926597.1"/>
    </source>
</evidence>
<dbReference type="GO" id="GO:0005576">
    <property type="term" value="C:extracellular region"/>
    <property type="evidence" value="ECO:0007669"/>
    <property type="project" value="InterPro"/>
</dbReference>
<comment type="caution">
    <text evidence="7">The sequence shown here is derived from an EMBL/GenBank/DDBJ whole genome shotgun (WGS) entry which is preliminary data.</text>
</comment>
<evidence type="ECO:0000256" key="4">
    <source>
        <dbReference type="SAM" id="SignalP"/>
    </source>
</evidence>
<sequence length="437" mass="45978">MIRLYLLALAIGASATRLSRRDTSCTPGPITANDRQCTIECGTDHAGGDYSALPVSDFQACIDACTADPKCNTAQYLTTNSYCYLKDSLKPASSTDIVNGIVCQVQSSSSSTTSTTSTTAAATATCTPGSITINGRSGTVECDTDRAGGDFSSVNVQTFQDCENACAADTTCLTAQYDIGSHYCYLKSSTNDPVQKTGVWGVVFGATVSSSTTTTTAASTTSSTTSSTTTSTTSSTTSSSTSSSTTSTTTYASSTTPYASGCTATATASPYATNGGFEAGFSYDYSNPRGVPVNFVQAVNRDYGAAEGCNALNVYPITYHRPVTPVYSLQMRTFNLQDKTRYSLSFFMGGYSSFQTATAMQAYYSIGDSSGSAYACGTNTYPSICHDVSTTGAAKGQYIQMNFTYTSDKPQALNFVVYWQGLSNPVWLLDDIEIKAI</sequence>
<evidence type="ECO:0000256" key="3">
    <source>
        <dbReference type="SAM" id="MobiDB-lite"/>
    </source>
</evidence>
<keyword evidence="4" id="KW-0732">Signal</keyword>
<gene>
    <name evidence="7" type="ORF">GOMPHAMPRED_004183</name>
</gene>
<feature type="signal peptide" evidence="4">
    <location>
        <begin position="1"/>
        <end position="15"/>
    </location>
</feature>
<accession>A0A8H3FPD3</accession>
<dbReference type="CDD" id="cd01100">
    <property type="entry name" value="APPLE_Factor_XI_like"/>
    <property type="match status" value="1"/>
</dbReference>
<evidence type="ECO:0000259" key="5">
    <source>
        <dbReference type="Pfam" id="PF00024"/>
    </source>
</evidence>
<dbReference type="InterPro" id="IPR000177">
    <property type="entry name" value="Apple"/>
</dbReference>
<proteinExistence type="predicted"/>
<dbReference type="EMBL" id="CAJPDQ010000025">
    <property type="protein sequence ID" value="CAF9926597.1"/>
    <property type="molecule type" value="Genomic_DNA"/>
</dbReference>
<keyword evidence="2" id="KW-1015">Disulfide bond</keyword>
<protein>
    <recommendedName>
        <fullName evidence="5 6">Apple domain-containing protein</fullName>
    </recommendedName>
</protein>
<feature type="domain" description="Apple" evidence="5">
    <location>
        <begin position="148"/>
        <end position="193"/>
    </location>
</feature>
<feature type="chain" id="PRO_5034748238" description="Apple domain-containing protein" evidence="4">
    <location>
        <begin position="16"/>
        <end position="437"/>
    </location>
</feature>